<proteinExistence type="predicted"/>
<name>A0A520XFD6_9DELT</name>
<dbReference type="Gene3D" id="3.40.630.10">
    <property type="entry name" value="Zn peptidases"/>
    <property type="match status" value="1"/>
</dbReference>
<comment type="caution">
    <text evidence="1">The sequence shown here is derived from an EMBL/GenBank/DDBJ whole genome shotgun (WGS) entry which is preliminary data.</text>
</comment>
<dbReference type="Proteomes" id="UP000322454">
    <property type="component" value="Unassembled WGS sequence"/>
</dbReference>
<dbReference type="AlphaFoldDB" id="A0A520XFD6"/>
<organism evidence="1 2">
    <name type="scientific">Candidatus Acidulodesulfobacterium acidiphilum</name>
    <dbReference type="NCBI Taxonomy" id="2597224"/>
    <lineage>
        <taxon>Bacteria</taxon>
        <taxon>Deltaproteobacteria</taxon>
        <taxon>Candidatus Acidulodesulfobacterales</taxon>
        <taxon>Candidatus Acidulodesulfobacterium</taxon>
    </lineage>
</organism>
<accession>A0A520XFD6</accession>
<evidence type="ECO:0000313" key="1">
    <source>
        <dbReference type="EMBL" id="RZV39878.1"/>
    </source>
</evidence>
<sequence length="256" mass="30014">MIKKFLTASKKEIFYQFGRSFKNGIYGRRVYFYLKGKYTDVLFNAHVDTVKKDGSFDLRKHGDLIYNRKGVLGADDRAGVWIAYNLAKAGASVLLTDYEETTKEGVCAFCEDFKEINHKLFVGLDRRGFREFVNYGYANDGINYIFKKLGYKEKTGTYSDVAMLTENFSRFNVNLSAGFYNEHTSEEYLSLSSMNFTLNRCLKLINFQIPDIRIENYPADFREGFFEYYGYPMEEEDYLNRKEYQEELIKRFGLGF</sequence>
<reference evidence="1 2" key="1">
    <citation type="submission" date="2019-01" db="EMBL/GenBank/DDBJ databases">
        <title>Insights into ecological role of a new deltaproteobacterial order Candidatus Sinidesulfobacterales (Sva0485) by metagenomics and metatranscriptomics.</title>
        <authorList>
            <person name="Tan S."/>
            <person name="Liu J."/>
            <person name="Fang Y."/>
            <person name="Hedlund B."/>
            <person name="Lian Z.-H."/>
            <person name="Huang L.-Y."/>
            <person name="Li J.-T."/>
            <person name="Huang L.-N."/>
            <person name="Li W.-J."/>
            <person name="Jiang H.-C."/>
            <person name="Dong H.-L."/>
            <person name="Shu W.-S."/>
        </authorList>
    </citation>
    <scope>NUCLEOTIDE SEQUENCE [LARGE SCALE GENOMIC DNA]</scope>
    <source>
        <strain evidence="1">AP4</strain>
    </source>
</reference>
<evidence type="ECO:0008006" key="3">
    <source>
        <dbReference type="Google" id="ProtNLM"/>
    </source>
</evidence>
<protein>
    <recommendedName>
        <fullName evidence="3">M28 family peptidase</fullName>
    </recommendedName>
</protein>
<gene>
    <name evidence="1" type="ORF">EVJ48_02855</name>
</gene>
<dbReference type="EMBL" id="SHMQ01000005">
    <property type="protein sequence ID" value="RZV39878.1"/>
    <property type="molecule type" value="Genomic_DNA"/>
</dbReference>
<evidence type="ECO:0000313" key="2">
    <source>
        <dbReference type="Proteomes" id="UP000322454"/>
    </source>
</evidence>
<dbReference type="SUPFAM" id="SSF53187">
    <property type="entry name" value="Zn-dependent exopeptidases"/>
    <property type="match status" value="1"/>
</dbReference>